<dbReference type="PROSITE" id="PS50893">
    <property type="entry name" value="ABC_TRANSPORTER_2"/>
    <property type="match status" value="1"/>
</dbReference>
<dbReference type="RefSeq" id="WP_420827687.1">
    <property type="nucleotide sequence ID" value="NZ_BAAAQP010000003.1"/>
</dbReference>
<gene>
    <name evidence="7" type="ORF">JOE57_003177</name>
</gene>
<dbReference type="InterPro" id="IPR050763">
    <property type="entry name" value="ABC_transporter_ATP-binding"/>
</dbReference>
<dbReference type="CDD" id="cd03230">
    <property type="entry name" value="ABC_DR_subfamily_A"/>
    <property type="match status" value="1"/>
</dbReference>
<keyword evidence="4 7" id="KW-0067">ATP-binding</keyword>
<name>A0ABS2RMN9_9ACTN</name>
<sequence>MSSSVPEIHDPLTVRDLVVRFGSTPVLNGLSLNAAANRITAVLGPNGAGKTTLIRSCTGLVSPASGSISLLGSAPGSPHATARVGMMPQSTGAWSGIRPGELLVYLASLYAHPQPVPALMSRLGITSYRDTPYRRLSGGQQQAVNLAGALVGRPELVFLDEPTAGLDPHARRSTWELLGELRDAGVTVVLTTHAMDEAEALADRIFIVDRGRVTVTGTVAELTGHGQSLEDVFLANTHAAVGS</sequence>
<evidence type="ECO:0000313" key="7">
    <source>
        <dbReference type="EMBL" id="MBM7800256.1"/>
    </source>
</evidence>
<evidence type="ECO:0000256" key="2">
    <source>
        <dbReference type="ARBA" id="ARBA00022448"/>
    </source>
</evidence>
<dbReference type="PROSITE" id="PS00211">
    <property type="entry name" value="ABC_TRANSPORTER_1"/>
    <property type="match status" value="1"/>
</dbReference>
<evidence type="ECO:0000313" key="8">
    <source>
        <dbReference type="Proteomes" id="UP000704762"/>
    </source>
</evidence>
<dbReference type="Gene3D" id="3.40.50.300">
    <property type="entry name" value="P-loop containing nucleotide triphosphate hydrolases"/>
    <property type="match status" value="1"/>
</dbReference>
<comment type="subcellular location">
    <subcellularLocation>
        <location evidence="1">Cell membrane</location>
        <topology evidence="1">Peripheral membrane protein</topology>
    </subcellularLocation>
</comment>
<evidence type="ECO:0000256" key="4">
    <source>
        <dbReference type="ARBA" id="ARBA00022840"/>
    </source>
</evidence>
<accession>A0ABS2RMN9</accession>
<dbReference type="SUPFAM" id="SSF52540">
    <property type="entry name" value="P-loop containing nucleoside triphosphate hydrolases"/>
    <property type="match status" value="1"/>
</dbReference>
<reference evidence="7 8" key="1">
    <citation type="submission" date="2021-01" db="EMBL/GenBank/DDBJ databases">
        <title>Sequencing the genomes of 1000 actinobacteria strains.</title>
        <authorList>
            <person name="Klenk H.-P."/>
        </authorList>
    </citation>
    <scope>NUCLEOTIDE SEQUENCE [LARGE SCALE GENOMIC DNA]</scope>
    <source>
        <strain evidence="7 8">DSM 18662</strain>
    </source>
</reference>
<comment type="caution">
    <text evidence="7">The sequence shown here is derived from an EMBL/GenBank/DDBJ whole genome shotgun (WGS) entry which is preliminary data.</text>
</comment>
<protein>
    <submittedName>
        <fullName evidence="7">ABC-2 type transport system ATP-binding protein</fullName>
    </submittedName>
</protein>
<keyword evidence="2" id="KW-0813">Transport</keyword>
<dbReference type="InterPro" id="IPR027417">
    <property type="entry name" value="P-loop_NTPase"/>
</dbReference>
<dbReference type="PANTHER" id="PTHR42711">
    <property type="entry name" value="ABC TRANSPORTER ATP-BINDING PROTEIN"/>
    <property type="match status" value="1"/>
</dbReference>
<evidence type="ECO:0000256" key="5">
    <source>
        <dbReference type="ARBA" id="ARBA00023251"/>
    </source>
</evidence>
<dbReference type="PANTHER" id="PTHR42711:SF16">
    <property type="entry name" value="ABC TRANSPORTER ATP-BINDING PROTEIN"/>
    <property type="match status" value="1"/>
</dbReference>
<feature type="domain" description="ABC transporter" evidence="6">
    <location>
        <begin position="12"/>
        <end position="235"/>
    </location>
</feature>
<evidence type="ECO:0000256" key="3">
    <source>
        <dbReference type="ARBA" id="ARBA00022741"/>
    </source>
</evidence>
<evidence type="ECO:0000259" key="6">
    <source>
        <dbReference type="PROSITE" id="PS50893"/>
    </source>
</evidence>
<dbReference type="InterPro" id="IPR003439">
    <property type="entry name" value="ABC_transporter-like_ATP-bd"/>
</dbReference>
<dbReference type="Pfam" id="PF00005">
    <property type="entry name" value="ABC_tran"/>
    <property type="match status" value="1"/>
</dbReference>
<organism evidence="7 8">
    <name type="scientific">Microlunatus panaciterrae</name>
    <dbReference type="NCBI Taxonomy" id="400768"/>
    <lineage>
        <taxon>Bacteria</taxon>
        <taxon>Bacillati</taxon>
        <taxon>Actinomycetota</taxon>
        <taxon>Actinomycetes</taxon>
        <taxon>Propionibacteriales</taxon>
        <taxon>Propionibacteriaceae</taxon>
        <taxon>Microlunatus</taxon>
    </lineage>
</organism>
<dbReference type="GO" id="GO:0005524">
    <property type="term" value="F:ATP binding"/>
    <property type="evidence" value="ECO:0007669"/>
    <property type="project" value="UniProtKB-KW"/>
</dbReference>
<dbReference type="InterPro" id="IPR017871">
    <property type="entry name" value="ABC_transporter-like_CS"/>
</dbReference>
<evidence type="ECO:0000256" key="1">
    <source>
        <dbReference type="ARBA" id="ARBA00004202"/>
    </source>
</evidence>
<dbReference type="InterPro" id="IPR003593">
    <property type="entry name" value="AAA+_ATPase"/>
</dbReference>
<keyword evidence="5" id="KW-0046">Antibiotic resistance</keyword>
<dbReference type="EMBL" id="JAFBCF010000001">
    <property type="protein sequence ID" value="MBM7800256.1"/>
    <property type="molecule type" value="Genomic_DNA"/>
</dbReference>
<dbReference type="Proteomes" id="UP000704762">
    <property type="component" value="Unassembled WGS sequence"/>
</dbReference>
<keyword evidence="8" id="KW-1185">Reference proteome</keyword>
<dbReference type="SMART" id="SM00382">
    <property type="entry name" value="AAA"/>
    <property type="match status" value="1"/>
</dbReference>
<keyword evidence="3" id="KW-0547">Nucleotide-binding</keyword>
<proteinExistence type="predicted"/>